<keyword evidence="2" id="KW-1185">Reference proteome</keyword>
<gene>
    <name evidence="1" type="ORF">Hypma_010398</name>
</gene>
<name>A0A369JKE2_HYPMA</name>
<sequence>MHAASLVKPGEDSRDASYVRYDLLVDKYANSRQRDPKFEPKPFFGQLENIFVVRLPVARVLKTTEPTTLILAAIHSCTLVAHNSLEIQYFQKLGRTEVVDMTTIQCLIGRVKVNNMWAILDRSGALTQAFYDPDDE</sequence>
<protein>
    <submittedName>
        <fullName evidence="1">Uncharacterized protein</fullName>
    </submittedName>
</protein>
<evidence type="ECO:0000313" key="1">
    <source>
        <dbReference type="EMBL" id="RDB22671.1"/>
    </source>
</evidence>
<dbReference type="InParanoid" id="A0A369JKE2"/>
<dbReference type="AlphaFoldDB" id="A0A369JKE2"/>
<accession>A0A369JKE2</accession>
<dbReference type="EMBL" id="LUEZ02000049">
    <property type="protein sequence ID" value="RDB22671.1"/>
    <property type="molecule type" value="Genomic_DNA"/>
</dbReference>
<dbReference type="OrthoDB" id="6613063at2759"/>
<evidence type="ECO:0000313" key="2">
    <source>
        <dbReference type="Proteomes" id="UP000076154"/>
    </source>
</evidence>
<proteinExistence type="predicted"/>
<reference evidence="1" key="1">
    <citation type="submission" date="2018-04" db="EMBL/GenBank/DDBJ databases">
        <title>Whole genome sequencing of Hypsizygus marmoreus.</title>
        <authorList>
            <person name="Choi I.-G."/>
            <person name="Min B."/>
            <person name="Kim J.-G."/>
            <person name="Kim S."/>
            <person name="Oh Y.-L."/>
            <person name="Kong W.-S."/>
            <person name="Park H."/>
            <person name="Jeong J."/>
            <person name="Song E.-S."/>
        </authorList>
    </citation>
    <scope>NUCLEOTIDE SEQUENCE [LARGE SCALE GENOMIC DNA]</scope>
    <source>
        <strain evidence="1">51987-8</strain>
    </source>
</reference>
<organism evidence="1 2">
    <name type="scientific">Hypsizygus marmoreus</name>
    <name type="common">White beech mushroom</name>
    <name type="synonym">Agaricus marmoreus</name>
    <dbReference type="NCBI Taxonomy" id="39966"/>
    <lineage>
        <taxon>Eukaryota</taxon>
        <taxon>Fungi</taxon>
        <taxon>Dikarya</taxon>
        <taxon>Basidiomycota</taxon>
        <taxon>Agaricomycotina</taxon>
        <taxon>Agaricomycetes</taxon>
        <taxon>Agaricomycetidae</taxon>
        <taxon>Agaricales</taxon>
        <taxon>Tricholomatineae</taxon>
        <taxon>Lyophyllaceae</taxon>
        <taxon>Hypsizygus</taxon>
    </lineage>
</organism>
<dbReference type="STRING" id="39966.A0A369JKE2"/>
<comment type="caution">
    <text evidence="1">The sequence shown here is derived from an EMBL/GenBank/DDBJ whole genome shotgun (WGS) entry which is preliminary data.</text>
</comment>
<dbReference type="Proteomes" id="UP000076154">
    <property type="component" value="Unassembled WGS sequence"/>
</dbReference>